<keyword evidence="2 5" id="KW-0813">Transport</keyword>
<evidence type="ECO:0000256" key="4">
    <source>
        <dbReference type="ARBA" id="ARBA00023136"/>
    </source>
</evidence>
<dbReference type="Gene3D" id="3.30.450.60">
    <property type="match status" value="1"/>
</dbReference>
<dbReference type="PANTHER" id="PTHR10529">
    <property type="entry name" value="AP COMPLEX SUBUNIT MU"/>
    <property type="match status" value="1"/>
</dbReference>
<sequence>MTHISVRTATASDPETGKNQMLILFNVDDKGTISFDFIFTGFLVSTFLRSCGLISQLGPTLPKKHTKSATYQHCKFSCVQPKPSISKNRAELFKINVISSKTPVESPINIFEDIYFFHINYENLWLTVASTENHEIATTFEFLYKFIGVFCSYFGSFSESIIKTHFLIVYQLLDEMIDFGYIQNMEFENLSLYISSDKNKQLISPAELQNATSQTTAAITWRSNNIVYKKNQAFIDIIEFCNLLVSSKGTTIKSSIDGRVLMKSYLSGMPECKLGLNDTAARANIAGSDHVLDESTNPIDFQFHQCVRLSQFTQNKSISFIPPDGQFELMRYHIRNIKQVPFTVYPIIPKISISTETFDLQITIKSNFNPKFSADNVKINIPIPKNTTGCSTSVGLSGRAKYSPENNSIIWTINRFSGSSEHSLKATIKLSKTENSATWIRPPISVNFKISTIALSGLFIKFLNIQDAENYKTVKWIRYMTNSGVYEVRCKRIYYF</sequence>
<dbReference type="GO" id="GO:0006886">
    <property type="term" value="P:intracellular protein transport"/>
    <property type="evidence" value="ECO:0007669"/>
    <property type="project" value="UniProtKB-UniRule"/>
</dbReference>
<protein>
    <recommendedName>
        <fullName evidence="6">MHD domain-containing protein</fullName>
    </recommendedName>
</protein>
<dbReference type="PIRSF" id="PIRSF005992">
    <property type="entry name" value="Clathrin_mu"/>
    <property type="match status" value="1"/>
</dbReference>
<reference evidence="7 8" key="1">
    <citation type="journal article" date="2018" name="MBio">
        <title>Comparative Genomics Reveals the Core Gene Toolbox for the Fungus-Insect Symbiosis.</title>
        <authorList>
            <person name="Wang Y."/>
            <person name="Stata M."/>
            <person name="Wang W."/>
            <person name="Stajich J.E."/>
            <person name="White M.M."/>
            <person name="Moncalvo J.M."/>
        </authorList>
    </citation>
    <scope>NUCLEOTIDE SEQUENCE [LARGE SCALE GENOMIC DNA]</scope>
    <source>
        <strain evidence="7 8">SWE-8-4</strain>
    </source>
</reference>
<dbReference type="InterPro" id="IPR018240">
    <property type="entry name" value="Clathrin_mu_CS"/>
</dbReference>
<dbReference type="InterPro" id="IPR001392">
    <property type="entry name" value="Clathrin_mu"/>
</dbReference>
<dbReference type="SUPFAM" id="SSF64356">
    <property type="entry name" value="SNARE-like"/>
    <property type="match status" value="1"/>
</dbReference>
<dbReference type="InterPro" id="IPR011012">
    <property type="entry name" value="Longin-like_dom_sf"/>
</dbReference>
<name>A0A2T9YR85_9FUNG</name>
<dbReference type="PROSITE" id="PS00991">
    <property type="entry name" value="CLAT_ADAPTOR_M_2"/>
    <property type="match status" value="1"/>
</dbReference>
<dbReference type="GO" id="GO:0012505">
    <property type="term" value="C:endomembrane system"/>
    <property type="evidence" value="ECO:0007669"/>
    <property type="project" value="UniProtKB-SubCell"/>
</dbReference>
<dbReference type="SUPFAM" id="SSF49447">
    <property type="entry name" value="Second domain of Mu2 adaptin subunit (ap50) of ap2 adaptor"/>
    <property type="match status" value="1"/>
</dbReference>
<dbReference type="OrthoDB" id="10259133at2759"/>
<evidence type="ECO:0000256" key="2">
    <source>
        <dbReference type="ARBA" id="ARBA00022448"/>
    </source>
</evidence>
<evidence type="ECO:0000256" key="1">
    <source>
        <dbReference type="ARBA" id="ARBA00004308"/>
    </source>
</evidence>
<dbReference type="FunFam" id="3.30.450.60:FF:000002">
    <property type="entry name" value="AP-2 complex subunit mu, putative"/>
    <property type="match status" value="1"/>
</dbReference>
<dbReference type="Pfam" id="PF00928">
    <property type="entry name" value="Adap_comp_sub"/>
    <property type="match status" value="1"/>
</dbReference>
<organism evidence="7 8">
    <name type="scientific">Smittium simulii</name>
    <dbReference type="NCBI Taxonomy" id="133385"/>
    <lineage>
        <taxon>Eukaryota</taxon>
        <taxon>Fungi</taxon>
        <taxon>Fungi incertae sedis</taxon>
        <taxon>Zoopagomycota</taxon>
        <taxon>Kickxellomycotina</taxon>
        <taxon>Harpellomycetes</taxon>
        <taxon>Harpellales</taxon>
        <taxon>Legeriomycetaceae</taxon>
        <taxon>Smittium</taxon>
    </lineage>
</organism>
<proteinExistence type="inferred from homology"/>
<comment type="subcellular location">
    <subcellularLocation>
        <location evidence="1">Endomembrane system</location>
    </subcellularLocation>
</comment>
<evidence type="ECO:0000256" key="3">
    <source>
        <dbReference type="ARBA" id="ARBA00022927"/>
    </source>
</evidence>
<dbReference type="GO" id="GO:0016192">
    <property type="term" value="P:vesicle-mediated transport"/>
    <property type="evidence" value="ECO:0007669"/>
    <property type="project" value="InterPro"/>
</dbReference>
<comment type="caution">
    <text evidence="7">The sequence shown here is derived from an EMBL/GenBank/DDBJ whole genome shotgun (WGS) entry which is preliminary data.</text>
</comment>
<evidence type="ECO:0000259" key="6">
    <source>
        <dbReference type="PROSITE" id="PS51072"/>
    </source>
</evidence>
<dbReference type="PRINTS" id="PR00314">
    <property type="entry name" value="CLATHRINADPT"/>
</dbReference>
<evidence type="ECO:0000313" key="8">
    <source>
        <dbReference type="Proteomes" id="UP000245383"/>
    </source>
</evidence>
<dbReference type="AlphaFoldDB" id="A0A2T9YR85"/>
<keyword evidence="3 5" id="KW-0653">Protein transport</keyword>
<dbReference type="STRING" id="133385.A0A2T9YR85"/>
<dbReference type="Proteomes" id="UP000245383">
    <property type="component" value="Unassembled WGS sequence"/>
</dbReference>
<dbReference type="PROSITE" id="PS51072">
    <property type="entry name" value="MHD"/>
    <property type="match status" value="1"/>
</dbReference>
<gene>
    <name evidence="7" type="ORF">BB561_002219</name>
</gene>
<dbReference type="InterPro" id="IPR050431">
    <property type="entry name" value="Adaptor_comp_med_subunit"/>
</dbReference>
<dbReference type="InterPro" id="IPR036168">
    <property type="entry name" value="AP2_Mu_C_sf"/>
</dbReference>
<evidence type="ECO:0000256" key="5">
    <source>
        <dbReference type="PIRNR" id="PIRNR005992"/>
    </source>
</evidence>
<dbReference type="Gene3D" id="2.60.40.1170">
    <property type="entry name" value="Mu homology domain, subdomain B"/>
    <property type="match status" value="2"/>
</dbReference>
<accession>A0A2T9YR85</accession>
<keyword evidence="8" id="KW-1185">Reference proteome</keyword>
<comment type="similarity">
    <text evidence="5">Belongs to the adaptor complexes medium subunit family.</text>
</comment>
<evidence type="ECO:0000313" key="7">
    <source>
        <dbReference type="EMBL" id="PVU94855.1"/>
    </source>
</evidence>
<dbReference type="GO" id="GO:0030131">
    <property type="term" value="C:clathrin adaptor complex"/>
    <property type="evidence" value="ECO:0007669"/>
    <property type="project" value="UniProtKB-UniRule"/>
</dbReference>
<feature type="domain" description="MHD" evidence="6">
    <location>
        <begin position="230"/>
        <end position="489"/>
    </location>
</feature>
<keyword evidence="4" id="KW-0472">Membrane</keyword>
<dbReference type="EMBL" id="MBFR01000072">
    <property type="protein sequence ID" value="PVU94855.1"/>
    <property type="molecule type" value="Genomic_DNA"/>
</dbReference>
<dbReference type="InterPro" id="IPR028565">
    <property type="entry name" value="MHD"/>
</dbReference>